<sequence>MYSTTSCQDINVIRSCDVGARLQSGGDSSTDILYTDLVESVDASSKRDCDSNMASDDLPAVISYCEACDAASSNEREQDINLKSCRDLRFKANCSKQDRLAGSVGSLGGIVCLENDRMEISNFGKARVVKDRTKTEEDEYNHIEATNEEQEERKNGFMKASSNGKKGTESDQIIDNSGDQEGVDDARTEIGNEEKDSERNIQIKHSSGSLGVQQQERNISDQKQNTSKLRDIKDGYEGHDVLPEDICMTENRSKEFNKQVETEKESEKEVWNLSWKKFNIDKSKKLHIRKTLVIPKTHPVSLTKRQTDGSNNELLIEEDHRKFTQQITTTAVEAKKPSHDKN</sequence>
<comment type="caution">
    <text evidence="2">The sequence shown here is derived from an EMBL/GenBank/DDBJ whole genome shotgun (WGS) entry which is preliminary data.</text>
</comment>
<gene>
    <name evidence="2" type="ORF">KP79_PYT17992</name>
</gene>
<feature type="compositionally biased region" description="Polar residues" evidence="1">
    <location>
        <begin position="160"/>
        <end position="179"/>
    </location>
</feature>
<evidence type="ECO:0000313" key="3">
    <source>
        <dbReference type="Proteomes" id="UP000242188"/>
    </source>
</evidence>
<dbReference type="Proteomes" id="UP000242188">
    <property type="component" value="Unassembled WGS sequence"/>
</dbReference>
<evidence type="ECO:0000256" key="1">
    <source>
        <dbReference type="SAM" id="MobiDB-lite"/>
    </source>
</evidence>
<dbReference type="AlphaFoldDB" id="A0A210R1N1"/>
<evidence type="ECO:0000313" key="2">
    <source>
        <dbReference type="EMBL" id="OWF54980.1"/>
    </source>
</evidence>
<feature type="compositionally biased region" description="Polar residues" evidence="1">
    <location>
        <begin position="203"/>
        <end position="227"/>
    </location>
</feature>
<proteinExistence type="predicted"/>
<accession>A0A210R1N1</accession>
<name>A0A210R1N1_MIZYE</name>
<feature type="compositionally biased region" description="Basic and acidic residues" evidence="1">
    <location>
        <begin position="184"/>
        <end position="201"/>
    </location>
</feature>
<protein>
    <submittedName>
        <fullName evidence="2">Uncharacterized protein</fullName>
    </submittedName>
</protein>
<keyword evidence="3" id="KW-1185">Reference proteome</keyword>
<reference evidence="2 3" key="1">
    <citation type="journal article" date="2017" name="Nat. Ecol. Evol.">
        <title>Scallop genome provides insights into evolution of bilaterian karyotype and development.</title>
        <authorList>
            <person name="Wang S."/>
            <person name="Zhang J."/>
            <person name="Jiao W."/>
            <person name="Li J."/>
            <person name="Xun X."/>
            <person name="Sun Y."/>
            <person name="Guo X."/>
            <person name="Huan P."/>
            <person name="Dong B."/>
            <person name="Zhang L."/>
            <person name="Hu X."/>
            <person name="Sun X."/>
            <person name="Wang J."/>
            <person name="Zhao C."/>
            <person name="Wang Y."/>
            <person name="Wang D."/>
            <person name="Huang X."/>
            <person name="Wang R."/>
            <person name="Lv J."/>
            <person name="Li Y."/>
            <person name="Zhang Z."/>
            <person name="Liu B."/>
            <person name="Lu W."/>
            <person name="Hui Y."/>
            <person name="Liang J."/>
            <person name="Zhou Z."/>
            <person name="Hou R."/>
            <person name="Li X."/>
            <person name="Liu Y."/>
            <person name="Li H."/>
            <person name="Ning X."/>
            <person name="Lin Y."/>
            <person name="Zhao L."/>
            <person name="Xing Q."/>
            <person name="Dou J."/>
            <person name="Li Y."/>
            <person name="Mao J."/>
            <person name="Guo H."/>
            <person name="Dou H."/>
            <person name="Li T."/>
            <person name="Mu C."/>
            <person name="Jiang W."/>
            <person name="Fu Q."/>
            <person name="Fu X."/>
            <person name="Miao Y."/>
            <person name="Liu J."/>
            <person name="Yu Q."/>
            <person name="Li R."/>
            <person name="Liao H."/>
            <person name="Li X."/>
            <person name="Kong Y."/>
            <person name="Jiang Z."/>
            <person name="Chourrout D."/>
            <person name="Li R."/>
            <person name="Bao Z."/>
        </authorList>
    </citation>
    <scope>NUCLEOTIDE SEQUENCE [LARGE SCALE GENOMIC DNA]</scope>
    <source>
        <strain evidence="2 3">PY_sf001</strain>
    </source>
</reference>
<feature type="region of interest" description="Disordered" evidence="1">
    <location>
        <begin position="132"/>
        <end position="232"/>
    </location>
</feature>
<organism evidence="2 3">
    <name type="scientific">Mizuhopecten yessoensis</name>
    <name type="common">Japanese scallop</name>
    <name type="synonym">Patinopecten yessoensis</name>
    <dbReference type="NCBI Taxonomy" id="6573"/>
    <lineage>
        <taxon>Eukaryota</taxon>
        <taxon>Metazoa</taxon>
        <taxon>Spiralia</taxon>
        <taxon>Lophotrochozoa</taxon>
        <taxon>Mollusca</taxon>
        <taxon>Bivalvia</taxon>
        <taxon>Autobranchia</taxon>
        <taxon>Pteriomorphia</taxon>
        <taxon>Pectinida</taxon>
        <taxon>Pectinoidea</taxon>
        <taxon>Pectinidae</taxon>
        <taxon>Mizuhopecten</taxon>
    </lineage>
</organism>
<dbReference type="EMBL" id="NEDP02000796">
    <property type="protein sequence ID" value="OWF54980.1"/>
    <property type="molecule type" value="Genomic_DNA"/>
</dbReference>